<dbReference type="PRINTS" id="PR00344">
    <property type="entry name" value="BCTRLSENSOR"/>
</dbReference>
<dbReference type="Pfam" id="PF00512">
    <property type="entry name" value="HisKA"/>
    <property type="match status" value="1"/>
</dbReference>
<dbReference type="SMART" id="SM00388">
    <property type="entry name" value="HisKA"/>
    <property type="match status" value="1"/>
</dbReference>
<organism evidence="7 8">
    <name type="scientific">Deinococcus koreensis</name>
    <dbReference type="NCBI Taxonomy" id="2054903"/>
    <lineage>
        <taxon>Bacteria</taxon>
        <taxon>Thermotogati</taxon>
        <taxon>Deinococcota</taxon>
        <taxon>Deinococci</taxon>
        <taxon>Deinococcales</taxon>
        <taxon>Deinococcaceae</taxon>
        <taxon>Deinococcus</taxon>
    </lineage>
</organism>
<dbReference type="Gene3D" id="3.30.450.40">
    <property type="match status" value="4"/>
</dbReference>
<evidence type="ECO:0000256" key="1">
    <source>
        <dbReference type="ARBA" id="ARBA00000085"/>
    </source>
</evidence>
<dbReference type="Pfam" id="PF13185">
    <property type="entry name" value="GAF_2"/>
    <property type="match status" value="1"/>
</dbReference>
<name>A0A2K3URT9_9DEIO</name>
<dbReference type="CDD" id="cd00082">
    <property type="entry name" value="HisKA"/>
    <property type="match status" value="1"/>
</dbReference>
<dbReference type="PROSITE" id="PS50109">
    <property type="entry name" value="HIS_KIN"/>
    <property type="match status" value="1"/>
</dbReference>
<dbReference type="SUPFAM" id="SSF55874">
    <property type="entry name" value="ATPase domain of HSP90 chaperone/DNA topoisomerase II/histidine kinase"/>
    <property type="match status" value="1"/>
</dbReference>
<dbReference type="Pfam" id="PF02518">
    <property type="entry name" value="HATPase_c"/>
    <property type="match status" value="1"/>
</dbReference>
<dbReference type="SUPFAM" id="SSF55781">
    <property type="entry name" value="GAF domain-like"/>
    <property type="match status" value="4"/>
</dbReference>
<proteinExistence type="predicted"/>
<dbReference type="GO" id="GO:0030295">
    <property type="term" value="F:protein kinase activator activity"/>
    <property type="evidence" value="ECO:0007669"/>
    <property type="project" value="TreeGrafter"/>
</dbReference>
<dbReference type="InterPro" id="IPR036097">
    <property type="entry name" value="HisK_dim/P_sf"/>
</dbReference>
<dbReference type="InterPro" id="IPR029016">
    <property type="entry name" value="GAF-like_dom_sf"/>
</dbReference>
<dbReference type="InterPro" id="IPR003594">
    <property type="entry name" value="HATPase_dom"/>
</dbReference>
<dbReference type="Proteomes" id="UP000236379">
    <property type="component" value="Unassembled WGS sequence"/>
</dbReference>
<keyword evidence="8" id="KW-1185">Reference proteome</keyword>
<accession>A0A2K3URT9</accession>
<evidence type="ECO:0000256" key="3">
    <source>
        <dbReference type="ARBA" id="ARBA00022553"/>
    </source>
</evidence>
<keyword evidence="3" id="KW-0597">Phosphoprotein</keyword>
<evidence type="ECO:0000256" key="4">
    <source>
        <dbReference type="ARBA" id="ARBA00022679"/>
    </source>
</evidence>
<reference evidence="7 8" key="1">
    <citation type="submission" date="2018-01" db="EMBL/GenBank/DDBJ databases">
        <title>Deinococcus koreensis sp. nov., a radiation-resistant bacterium isolated from river water.</title>
        <authorList>
            <person name="Choi A."/>
        </authorList>
    </citation>
    <scope>NUCLEOTIDE SEQUENCE [LARGE SCALE GENOMIC DNA]</scope>
    <source>
        <strain evidence="7 8">SJW1-2</strain>
    </source>
</reference>
<evidence type="ECO:0000256" key="2">
    <source>
        <dbReference type="ARBA" id="ARBA00012438"/>
    </source>
</evidence>
<dbReference type="GO" id="GO:0000155">
    <property type="term" value="F:phosphorelay sensor kinase activity"/>
    <property type="evidence" value="ECO:0007669"/>
    <property type="project" value="InterPro"/>
</dbReference>
<keyword evidence="4" id="KW-0808">Transferase</keyword>
<dbReference type="GO" id="GO:0007234">
    <property type="term" value="P:osmosensory signaling via phosphorelay pathway"/>
    <property type="evidence" value="ECO:0007669"/>
    <property type="project" value="TreeGrafter"/>
</dbReference>
<dbReference type="EC" id="2.7.13.3" evidence="2"/>
<evidence type="ECO:0000313" key="7">
    <source>
        <dbReference type="EMBL" id="PNY79259.1"/>
    </source>
</evidence>
<feature type="domain" description="Histidine kinase" evidence="6">
    <location>
        <begin position="717"/>
        <end position="931"/>
    </location>
</feature>
<evidence type="ECO:0000313" key="8">
    <source>
        <dbReference type="Proteomes" id="UP000236379"/>
    </source>
</evidence>
<evidence type="ECO:0000256" key="5">
    <source>
        <dbReference type="ARBA" id="ARBA00022777"/>
    </source>
</evidence>
<dbReference type="GO" id="GO:0000156">
    <property type="term" value="F:phosphorelay response regulator activity"/>
    <property type="evidence" value="ECO:0007669"/>
    <property type="project" value="TreeGrafter"/>
</dbReference>
<dbReference type="RefSeq" id="WP_103314298.1">
    <property type="nucleotide sequence ID" value="NZ_PPPD01000005.1"/>
</dbReference>
<dbReference type="OrthoDB" id="53662at2"/>
<evidence type="ECO:0000259" key="6">
    <source>
        <dbReference type="PROSITE" id="PS50109"/>
    </source>
</evidence>
<dbReference type="InterPro" id="IPR003018">
    <property type="entry name" value="GAF"/>
</dbReference>
<dbReference type="SMART" id="SM00387">
    <property type="entry name" value="HATPase_c"/>
    <property type="match status" value="1"/>
</dbReference>
<dbReference type="EMBL" id="PPPD01000005">
    <property type="protein sequence ID" value="PNY79259.1"/>
    <property type="molecule type" value="Genomic_DNA"/>
</dbReference>
<gene>
    <name evidence="7" type="ORF">CVO96_20305</name>
</gene>
<dbReference type="InterPro" id="IPR036890">
    <property type="entry name" value="HATPase_C_sf"/>
</dbReference>
<dbReference type="InterPro" id="IPR004358">
    <property type="entry name" value="Sig_transdc_His_kin-like_C"/>
</dbReference>
<sequence>MPIQPSVSVLSATLQEVSEALAATSTPEAIFDIILNPALQALGGLGGAIFLVDDRGTLRIAARYGHQAEERLVWQDGSLASGTPVGDVVLARAPQFFHHRDALLNTYPDLESRTGARAPVATALLPMGVDDRALGAIAIDFADPHDFSPEEQRFLKILSAQGGLAVDRLRLMTELRARAEERQRQATALTSFISLTAAVGATTDVDALIRMAEQVLGSVIPGVISAYFEVQGEQWVARIATDERPQALHDVITAGLPVSTPSFARAVAQRSPLFVDHWNAAAEGVPFTEQFQIAALAPYFRHGLPVSMFTVGAEQPESWSAEHREMFLAVARSLGSALERADEYRRQERQAALDAFVALTESIGTETDQQRLAERAKALLLAFLPGWSVVYYTVEDGLWRASTLEVPDAELAVALRAGVPMDTPAFAEAIQQARPVFVEDWKAKDQHMERTDKYGSAGFYPYFTDGQPCGMFVVGTQDSPVWHPGDQAVFLVVGRSLELALEWATHATLLRRQNDALRQQTQQLELERAGLDAFVTFTLAVGGVTSVLELAQQAIRTIHATVPEVSAVYFEPEHARWTARVWSDDLMLDVLEQLVAGVPMDAPNFTAAIQAGAGQFVEAWDVEAHHLSAVPAAPDQHAAFFPILVHGQPHGFLTAGKQHRRWTAREQGVIRAVVQGMQIALEHTLQTDQLRQQRDELDARAAALTVVNQELEAFAYSASHDLRTPVRHVLSFADLAKRALQHAQSDKLEHHLSVIQDSAERMTDMIDGMLVLSQIGRERLMPRLISLEPLIVQAQRAAHAAFPTLKVEWRVSGLQPVWADPKLLQQVLLSLLGNAVKFSSGQDVAVIALQVEGTEHEWVISVRDNGVGFDTRYTDKLFQVFQRLHLQSEFPGSGVGLAAMRKIVTKHAGRVFAESDGTTGAVFGFTLPRALQRP</sequence>
<comment type="catalytic activity">
    <reaction evidence="1">
        <text>ATP + protein L-histidine = ADP + protein N-phospho-L-histidine.</text>
        <dbReference type="EC" id="2.7.13.3"/>
    </reaction>
</comment>
<dbReference type="Gene3D" id="1.10.287.130">
    <property type="match status" value="1"/>
</dbReference>
<dbReference type="InterPro" id="IPR005467">
    <property type="entry name" value="His_kinase_dom"/>
</dbReference>
<keyword evidence="5" id="KW-0418">Kinase</keyword>
<dbReference type="InterPro" id="IPR050351">
    <property type="entry name" value="BphY/WalK/GraS-like"/>
</dbReference>
<dbReference type="PANTHER" id="PTHR42878:SF15">
    <property type="entry name" value="BACTERIOPHYTOCHROME"/>
    <property type="match status" value="1"/>
</dbReference>
<protein>
    <recommendedName>
        <fullName evidence="2">histidine kinase</fullName>
        <ecNumber evidence="2">2.7.13.3</ecNumber>
    </recommendedName>
</protein>
<dbReference type="PANTHER" id="PTHR42878">
    <property type="entry name" value="TWO-COMPONENT HISTIDINE KINASE"/>
    <property type="match status" value="1"/>
</dbReference>
<dbReference type="Gene3D" id="3.30.565.10">
    <property type="entry name" value="Histidine kinase-like ATPase, C-terminal domain"/>
    <property type="match status" value="1"/>
</dbReference>
<dbReference type="SMART" id="SM00065">
    <property type="entry name" value="GAF"/>
    <property type="match status" value="1"/>
</dbReference>
<comment type="caution">
    <text evidence="7">The sequence shown here is derived from an EMBL/GenBank/DDBJ whole genome shotgun (WGS) entry which is preliminary data.</text>
</comment>
<dbReference type="SUPFAM" id="SSF47384">
    <property type="entry name" value="Homodimeric domain of signal transducing histidine kinase"/>
    <property type="match status" value="1"/>
</dbReference>
<dbReference type="AlphaFoldDB" id="A0A2K3URT9"/>
<dbReference type="InterPro" id="IPR003661">
    <property type="entry name" value="HisK_dim/P_dom"/>
</dbReference>